<gene>
    <name evidence="15" type="ORF">BB560_001556</name>
</gene>
<dbReference type="FunFam" id="3.20.20.70:FF:000090">
    <property type="entry name" value="Nicotinate-nucleotide pyrophosphorylase [carboxylating]"/>
    <property type="match status" value="1"/>
</dbReference>
<proteinExistence type="inferred from homology"/>
<evidence type="ECO:0000313" key="16">
    <source>
        <dbReference type="Proteomes" id="UP000245609"/>
    </source>
</evidence>
<dbReference type="InterPro" id="IPR013785">
    <property type="entry name" value="Aldolase_TIM"/>
</dbReference>
<dbReference type="PIRSF" id="PIRSF006250">
    <property type="entry name" value="NadC_ModD"/>
    <property type="match status" value="1"/>
</dbReference>
<comment type="similarity">
    <text evidence="3 12">Belongs to the NadC/ModD family.</text>
</comment>
<dbReference type="InterPro" id="IPR027277">
    <property type="entry name" value="NadC/ModD"/>
</dbReference>
<accession>A0A2T9ZH80</accession>
<dbReference type="PANTHER" id="PTHR32179">
    <property type="entry name" value="NICOTINATE-NUCLEOTIDE PYROPHOSPHORYLASE [CARBOXYLATING]"/>
    <property type="match status" value="1"/>
</dbReference>
<dbReference type="SUPFAM" id="SSF51690">
    <property type="entry name" value="Nicotinate/Quinolinate PRTase C-terminal domain-like"/>
    <property type="match status" value="1"/>
</dbReference>
<comment type="subunit">
    <text evidence="4 12">Hexamer formed by 3 homodimers.</text>
</comment>
<dbReference type="Proteomes" id="UP000245609">
    <property type="component" value="Unassembled WGS sequence"/>
</dbReference>
<dbReference type="FunFam" id="3.90.1170.20:FF:000003">
    <property type="entry name" value="Nicotinate-nucleotide pyrophosphorylase [carboxylating]"/>
    <property type="match status" value="1"/>
</dbReference>
<evidence type="ECO:0000256" key="12">
    <source>
        <dbReference type="PIRNR" id="PIRNR006250"/>
    </source>
</evidence>
<evidence type="ECO:0000256" key="5">
    <source>
        <dbReference type="ARBA" id="ARBA00011944"/>
    </source>
</evidence>
<evidence type="ECO:0000256" key="6">
    <source>
        <dbReference type="ARBA" id="ARBA00020990"/>
    </source>
</evidence>
<dbReference type="EC" id="2.4.2.19" evidence="5 12"/>
<dbReference type="CDD" id="cd01572">
    <property type="entry name" value="QPRTase"/>
    <property type="match status" value="1"/>
</dbReference>
<keyword evidence="7 12" id="KW-0662">Pyridine nucleotide biosynthesis</keyword>
<dbReference type="AlphaFoldDB" id="A0A2T9ZH80"/>
<dbReference type="Pfam" id="PF01729">
    <property type="entry name" value="QRPTase_C"/>
    <property type="match status" value="1"/>
</dbReference>
<dbReference type="InterPro" id="IPR022412">
    <property type="entry name" value="Quinolinate_PRibosylTrfase_N"/>
</dbReference>
<feature type="domain" description="Quinolinate phosphoribosyl transferase C-terminal" evidence="13">
    <location>
        <begin position="131"/>
        <end position="311"/>
    </location>
</feature>
<keyword evidence="9 12" id="KW-0808">Transferase</keyword>
<evidence type="ECO:0000256" key="3">
    <source>
        <dbReference type="ARBA" id="ARBA00009400"/>
    </source>
</evidence>
<dbReference type="InterPro" id="IPR002638">
    <property type="entry name" value="Quinolinate_PRibosylTrfase_C"/>
</dbReference>
<dbReference type="Pfam" id="PF02749">
    <property type="entry name" value="QRPTase_N"/>
    <property type="match status" value="1"/>
</dbReference>
<dbReference type="PANTHER" id="PTHR32179:SF3">
    <property type="entry name" value="NICOTINATE-NUCLEOTIDE PYROPHOSPHORYLASE [CARBOXYLATING]"/>
    <property type="match status" value="1"/>
</dbReference>
<evidence type="ECO:0000256" key="9">
    <source>
        <dbReference type="ARBA" id="ARBA00022679"/>
    </source>
</evidence>
<dbReference type="SUPFAM" id="SSF54675">
    <property type="entry name" value="Nicotinate/Quinolinate PRTase N-terminal domain-like"/>
    <property type="match status" value="1"/>
</dbReference>
<dbReference type="GO" id="GO:0004514">
    <property type="term" value="F:nicotinate-nucleotide diphosphorylase (carboxylating) activity"/>
    <property type="evidence" value="ECO:0007669"/>
    <property type="project" value="UniProtKB-EC"/>
</dbReference>
<dbReference type="InterPro" id="IPR036068">
    <property type="entry name" value="Nicotinate_pribotase-like_C"/>
</dbReference>
<evidence type="ECO:0000256" key="7">
    <source>
        <dbReference type="ARBA" id="ARBA00022642"/>
    </source>
</evidence>
<organism evidence="15 16">
    <name type="scientific">Smittium megazygosporum</name>
    <dbReference type="NCBI Taxonomy" id="133381"/>
    <lineage>
        <taxon>Eukaryota</taxon>
        <taxon>Fungi</taxon>
        <taxon>Fungi incertae sedis</taxon>
        <taxon>Zoopagomycota</taxon>
        <taxon>Kickxellomycotina</taxon>
        <taxon>Harpellomycetes</taxon>
        <taxon>Harpellales</taxon>
        <taxon>Legeriomycetaceae</taxon>
        <taxon>Smittium</taxon>
    </lineage>
</organism>
<evidence type="ECO:0000259" key="14">
    <source>
        <dbReference type="Pfam" id="PF02749"/>
    </source>
</evidence>
<evidence type="ECO:0000256" key="4">
    <source>
        <dbReference type="ARBA" id="ARBA00011218"/>
    </source>
</evidence>
<evidence type="ECO:0000313" key="15">
    <source>
        <dbReference type="EMBL" id="PVV03952.1"/>
    </source>
</evidence>
<dbReference type="GO" id="GO:0005737">
    <property type="term" value="C:cytoplasm"/>
    <property type="evidence" value="ECO:0007669"/>
    <property type="project" value="TreeGrafter"/>
</dbReference>
<dbReference type="GO" id="GO:0009435">
    <property type="term" value="P:NAD+ biosynthetic process"/>
    <property type="evidence" value="ECO:0007669"/>
    <property type="project" value="UniProtKB-UniPathway"/>
</dbReference>
<comment type="function">
    <text evidence="1 12">Involved in the catabolism of quinolinic acid (QA).</text>
</comment>
<dbReference type="InterPro" id="IPR037128">
    <property type="entry name" value="Quinolinate_PRibosylTase_N_sf"/>
</dbReference>
<comment type="pathway">
    <text evidence="2 12">Cofactor biosynthesis; NAD(+) biosynthesis; nicotinate D-ribonucleotide from quinolinate: step 1/1.</text>
</comment>
<dbReference type="Gene3D" id="3.20.20.70">
    <property type="entry name" value="Aldolase class I"/>
    <property type="match status" value="1"/>
</dbReference>
<dbReference type="NCBIfam" id="TIGR00078">
    <property type="entry name" value="nadC"/>
    <property type="match status" value="1"/>
</dbReference>
<dbReference type="Gene3D" id="3.90.1170.20">
    <property type="entry name" value="Quinolinate phosphoribosyl transferase, N-terminal domain"/>
    <property type="match status" value="1"/>
</dbReference>
<evidence type="ECO:0000256" key="10">
    <source>
        <dbReference type="ARBA" id="ARBA00033102"/>
    </source>
</evidence>
<sequence length="315" mass="34111">MENRPSAQNLNLLLQNLLPSTLSTVITEWLKEDLPSFDYGGYVVGNTQKVAILFAKANGVLAGVPFVNEIFHQLGCTVKWNYSEGDFLSVETDTAAKNKSRIEVAQVTGPANKLLLGERVALNLLARCSGIATRARKLKNMGDEAGFKGVIAGTRKTTPGFRIVEKYGMSVGGIDNHRMDLSSMVMLKDNHIWAVGSIPSAVKAARSVCGFSMKIEVECQSEEEAVLAAKSGADVVMLDNFSPNDLKIAASSLRSRMNPSNSSDTFIPKVLIEASGGISEATINQYFCEHIDIISMGDITQGVPYIDFSLKIQQV</sequence>
<dbReference type="EMBL" id="MBFS01000177">
    <property type="protein sequence ID" value="PVV03952.1"/>
    <property type="molecule type" value="Genomic_DNA"/>
</dbReference>
<evidence type="ECO:0000256" key="11">
    <source>
        <dbReference type="ARBA" id="ARBA00047445"/>
    </source>
</evidence>
<evidence type="ECO:0000256" key="8">
    <source>
        <dbReference type="ARBA" id="ARBA00022676"/>
    </source>
</evidence>
<comment type="catalytic activity">
    <reaction evidence="11 12">
        <text>nicotinate beta-D-ribonucleotide + CO2 + diphosphate = quinolinate + 5-phospho-alpha-D-ribose 1-diphosphate + 2 H(+)</text>
        <dbReference type="Rhea" id="RHEA:12733"/>
        <dbReference type="ChEBI" id="CHEBI:15378"/>
        <dbReference type="ChEBI" id="CHEBI:16526"/>
        <dbReference type="ChEBI" id="CHEBI:29959"/>
        <dbReference type="ChEBI" id="CHEBI:33019"/>
        <dbReference type="ChEBI" id="CHEBI:57502"/>
        <dbReference type="ChEBI" id="CHEBI:58017"/>
        <dbReference type="EC" id="2.4.2.19"/>
    </reaction>
</comment>
<dbReference type="GO" id="GO:0034213">
    <property type="term" value="P:quinolinate catabolic process"/>
    <property type="evidence" value="ECO:0007669"/>
    <property type="project" value="TreeGrafter"/>
</dbReference>
<feature type="domain" description="Quinolinate phosphoribosyl transferase N-terminal" evidence="14">
    <location>
        <begin position="45"/>
        <end position="129"/>
    </location>
</feature>
<keyword evidence="8 12" id="KW-0328">Glycosyltransferase</keyword>
<dbReference type="STRING" id="133381.A0A2T9ZH80"/>
<dbReference type="UniPathway" id="UPA00253">
    <property type="reaction ID" value="UER00331"/>
</dbReference>
<reference evidence="15 16" key="1">
    <citation type="journal article" date="2018" name="MBio">
        <title>Comparative Genomics Reveals the Core Gene Toolbox for the Fungus-Insect Symbiosis.</title>
        <authorList>
            <person name="Wang Y."/>
            <person name="Stata M."/>
            <person name="Wang W."/>
            <person name="Stajich J.E."/>
            <person name="White M.M."/>
            <person name="Moncalvo J.M."/>
        </authorList>
    </citation>
    <scope>NUCLEOTIDE SEQUENCE [LARGE SCALE GENOMIC DNA]</scope>
    <source>
        <strain evidence="15 16">SC-DP-2</strain>
    </source>
</reference>
<dbReference type="InterPro" id="IPR004393">
    <property type="entry name" value="NadC"/>
</dbReference>
<comment type="caution">
    <text evidence="15">The sequence shown here is derived from an EMBL/GenBank/DDBJ whole genome shotgun (WGS) entry which is preliminary data.</text>
</comment>
<name>A0A2T9ZH80_9FUNG</name>
<evidence type="ECO:0000256" key="2">
    <source>
        <dbReference type="ARBA" id="ARBA00004893"/>
    </source>
</evidence>
<dbReference type="OrthoDB" id="10067394at2759"/>
<evidence type="ECO:0000256" key="1">
    <source>
        <dbReference type="ARBA" id="ARBA00003237"/>
    </source>
</evidence>
<protein>
    <recommendedName>
        <fullName evidence="6 12">Nicotinate-nucleotide pyrophosphorylase [carboxylating]</fullName>
        <ecNumber evidence="5 12">2.4.2.19</ecNumber>
    </recommendedName>
    <alternativeName>
        <fullName evidence="10 12">Quinolinate phosphoribosyltransferase [decarboxylating]</fullName>
    </alternativeName>
</protein>
<keyword evidence="16" id="KW-1185">Reference proteome</keyword>
<evidence type="ECO:0000259" key="13">
    <source>
        <dbReference type="Pfam" id="PF01729"/>
    </source>
</evidence>